<organism evidence="2 3">
    <name type="scientific">Gemmatimonas groenlandica</name>
    <dbReference type="NCBI Taxonomy" id="2732249"/>
    <lineage>
        <taxon>Bacteria</taxon>
        <taxon>Pseudomonadati</taxon>
        <taxon>Gemmatimonadota</taxon>
        <taxon>Gemmatimonadia</taxon>
        <taxon>Gemmatimonadales</taxon>
        <taxon>Gemmatimonadaceae</taxon>
        <taxon>Gemmatimonas</taxon>
    </lineage>
</organism>
<feature type="chain" id="PRO_5026679753" description="Peptidase M11 gametolysin domain-containing protein" evidence="1">
    <location>
        <begin position="33"/>
        <end position="751"/>
    </location>
</feature>
<name>A0A6M4ILL8_9BACT</name>
<dbReference type="RefSeq" id="WP_171223722.1">
    <property type="nucleotide sequence ID" value="NZ_CP053085.1"/>
</dbReference>
<dbReference type="KEGG" id="ggr:HKW67_01550"/>
<keyword evidence="1" id="KW-0732">Signal</keyword>
<dbReference type="Proteomes" id="UP000500938">
    <property type="component" value="Chromosome"/>
</dbReference>
<feature type="signal peptide" evidence="1">
    <location>
        <begin position="1"/>
        <end position="32"/>
    </location>
</feature>
<dbReference type="EMBL" id="CP053085">
    <property type="protein sequence ID" value="QJR34296.1"/>
    <property type="molecule type" value="Genomic_DNA"/>
</dbReference>
<protein>
    <recommendedName>
        <fullName evidence="4">Peptidase M11 gametolysin domain-containing protein</fullName>
    </recommendedName>
</protein>
<proteinExistence type="predicted"/>
<evidence type="ECO:0000256" key="1">
    <source>
        <dbReference type="SAM" id="SignalP"/>
    </source>
</evidence>
<keyword evidence="3" id="KW-1185">Reference proteome</keyword>
<accession>A0A6M4ILL8</accession>
<evidence type="ECO:0000313" key="2">
    <source>
        <dbReference type="EMBL" id="QJR34296.1"/>
    </source>
</evidence>
<sequence>MTPSFSVAHTTRRCLALVATALLAACGDPSTAADPAQPNDAALARQVRNTTSTIQVNVSGLPSGTAAAIGVTGPNGYARTLTGTATLTGLTNGSYTFTAASVIAGGSTYATSPTTQTVSVTKGATATTSFVYGVVVTTGSLGVSITMPDATPASVTVTGPNGYSAALSSSASLTQLSPGTYTISAATVTSALGVSLVPTPVSQTASVTAGATASAAVAYAATNVTPTPGLNLQILGMYITQSVQTMNGGVPLVSGRDGVLRVFALANASNTARPSVRARFFQNGTLVSTLTAAAPAASVPTAVNEGSITASWNIVVPGALLQPGLTVLADVDPDNAVAEDLETDNLFPVSGTPRALDVRYVPALAVRFVPVQQGNGLLGTISDANAAAFLTRTRDIHPLNAVTSSTRAAYTTTLNISSDGTNWSPLLGELRALRTADGASQNYYGVAKVSYSSGVAGIGYIGAPVSMGWDYLPSASEVMAHELGHNWGRQHAPCGGVGGPDANYPYAGGTIGVFGFNVRLNQLLSSSTADLMGYCSPTWISDYTYLGVMSYRGTSTTSATITSASVQPSLLVWGRIDADGEIELEPAVRLTGRSVLPARAGNYTVEATDAAGNTIFSVSFDPDQVADESNTLDDEHFAFMIPVSDAAQARLATVRVRGKGRAAERSARGSQAALDAAAANASVRANGVGRARVQWNATAYPMVVVRDAASGEILSFARGGSADIAAAGADVEVVFSDGVRSASRKVKVGGR</sequence>
<evidence type="ECO:0000313" key="3">
    <source>
        <dbReference type="Proteomes" id="UP000500938"/>
    </source>
</evidence>
<reference evidence="2 3" key="1">
    <citation type="submission" date="2020-05" db="EMBL/GenBank/DDBJ databases">
        <title>Complete genome sequence of Gemmatimonas greenlandica TET16.</title>
        <authorList>
            <person name="Zeng Y."/>
        </authorList>
    </citation>
    <scope>NUCLEOTIDE SEQUENCE [LARGE SCALE GENOMIC DNA]</scope>
    <source>
        <strain evidence="2 3">TET16</strain>
    </source>
</reference>
<gene>
    <name evidence="2" type="ORF">HKW67_01550</name>
</gene>
<dbReference type="AlphaFoldDB" id="A0A6M4ILL8"/>
<evidence type="ECO:0008006" key="4">
    <source>
        <dbReference type="Google" id="ProtNLM"/>
    </source>
</evidence>
<dbReference type="SUPFAM" id="SSF55486">
    <property type="entry name" value="Metalloproteases ('zincins'), catalytic domain"/>
    <property type="match status" value="1"/>
</dbReference>